<protein>
    <recommendedName>
        <fullName evidence="4">Reverse transcriptase Ty1/copia-type domain-containing protein</fullName>
    </recommendedName>
</protein>
<evidence type="ECO:0000256" key="1">
    <source>
        <dbReference type="SAM" id="MobiDB-lite"/>
    </source>
</evidence>
<sequence length="264" mass="29678">MAKPSAASSTSKNNKLKSTPAVSNAEAKPFTPGVTGHPALKLLNTIEKLPRPRQQPCGRSHNSHIHHFLSMKITRNVPNRHVFMSQSHYIDELCKRFLDGKHTSVSTPTDANFKCLHRRWPEERPSSGPYNQLIGSLLWLSQCTCPDIAFAINRLSQHLRDPSEAHWHASIRILNYLVSTKLLKLKLGGKLDCCGYSDSDWAEDRDDCRSTSAYTYCVGDGAILWKSRKQATVSLSSTEAEYKALSDSCKEGLWLRHLLTKLHL</sequence>
<accession>A0A2N5UZ28</accession>
<name>A0A2N5UZ28_9BASI</name>
<dbReference type="PANTHER" id="PTHR11439:SF467">
    <property type="entry name" value="INTEGRASE CATALYTIC DOMAIN-CONTAINING PROTEIN"/>
    <property type="match status" value="1"/>
</dbReference>
<organism evidence="2 3">
    <name type="scientific">Puccinia coronata f. sp. avenae</name>
    <dbReference type="NCBI Taxonomy" id="200324"/>
    <lineage>
        <taxon>Eukaryota</taxon>
        <taxon>Fungi</taxon>
        <taxon>Dikarya</taxon>
        <taxon>Basidiomycota</taxon>
        <taxon>Pucciniomycotina</taxon>
        <taxon>Pucciniomycetes</taxon>
        <taxon>Pucciniales</taxon>
        <taxon>Pucciniaceae</taxon>
        <taxon>Puccinia</taxon>
    </lineage>
</organism>
<dbReference type="Proteomes" id="UP000235388">
    <property type="component" value="Unassembled WGS sequence"/>
</dbReference>
<evidence type="ECO:0008006" key="4">
    <source>
        <dbReference type="Google" id="ProtNLM"/>
    </source>
</evidence>
<dbReference type="AlphaFoldDB" id="A0A2N5UZ28"/>
<evidence type="ECO:0000313" key="2">
    <source>
        <dbReference type="EMBL" id="PLW43015.1"/>
    </source>
</evidence>
<proteinExistence type="predicted"/>
<dbReference type="EMBL" id="PGCJ01000152">
    <property type="protein sequence ID" value="PLW43015.1"/>
    <property type="molecule type" value="Genomic_DNA"/>
</dbReference>
<gene>
    <name evidence="2" type="ORF">PCANC_10017</name>
</gene>
<keyword evidence="3" id="KW-1185">Reference proteome</keyword>
<feature type="region of interest" description="Disordered" evidence="1">
    <location>
        <begin position="1"/>
        <end position="37"/>
    </location>
</feature>
<comment type="caution">
    <text evidence="2">The sequence shown here is derived from an EMBL/GenBank/DDBJ whole genome shotgun (WGS) entry which is preliminary data.</text>
</comment>
<dbReference type="CDD" id="cd09272">
    <property type="entry name" value="RNase_HI_RT_Ty1"/>
    <property type="match status" value="1"/>
</dbReference>
<dbReference type="STRING" id="200324.A0A2N5UZ28"/>
<dbReference type="OrthoDB" id="3344688at2759"/>
<dbReference type="PANTHER" id="PTHR11439">
    <property type="entry name" value="GAG-POL-RELATED RETROTRANSPOSON"/>
    <property type="match status" value="1"/>
</dbReference>
<evidence type="ECO:0000313" key="3">
    <source>
        <dbReference type="Proteomes" id="UP000235388"/>
    </source>
</evidence>
<feature type="compositionally biased region" description="Low complexity" evidence="1">
    <location>
        <begin position="1"/>
        <end position="20"/>
    </location>
</feature>
<reference evidence="2 3" key="1">
    <citation type="submission" date="2017-11" db="EMBL/GenBank/DDBJ databases">
        <title>De novo assembly and phasing of dikaryotic genomes from two isolates of Puccinia coronata f. sp. avenae, the causal agent of oat crown rust.</title>
        <authorList>
            <person name="Miller M.E."/>
            <person name="Zhang Y."/>
            <person name="Omidvar V."/>
            <person name="Sperschneider J."/>
            <person name="Schwessinger B."/>
            <person name="Raley C."/>
            <person name="Palmer J.M."/>
            <person name="Garnica D."/>
            <person name="Upadhyaya N."/>
            <person name="Rathjen J."/>
            <person name="Taylor J.M."/>
            <person name="Park R.F."/>
            <person name="Dodds P.N."/>
            <person name="Hirsch C.D."/>
            <person name="Kianian S.F."/>
            <person name="Figueroa M."/>
        </authorList>
    </citation>
    <scope>NUCLEOTIDE SEQUENCE [LARGE SCALE GENOMIC DNA]</scope>
    <source>
        <strain evidence="2">12NC29</strain>
    </source>
</reference>